<name>A0A2B7WX36_9EURO</name>
<dbReference type="SUPFAM" id="SSF53067">
    <property type="entry name" value="Actin-like ATPase domain"/>
    <property type="match status" value="2"/>
</dbReference>
<dbReference type="HAMAP" id="MF_00068">
    <property type="entry name" value="MurQ"/>
    <property type="match status" value="1"/>
</dbReference>
<dbReference type="GO" id="GO:0045127">
    <property type="term" value="F:N-acetylglucosamine kinase activity"/>
    <property type="evidence" value="ECO:0007669"/>
    <property type="project" value="UniProtKB-EC"/>
</dbReference>
<evidence type="ECO:0000256" key="4">
    <source>
        <dbReference type="ARBA" id="ARBA00023239"/>
    </source>
</evidence>
<dbReference type="GO" id="GO:0019899">
    <property type="term" value="F:enzyme binding"/>
    <property type="evidence" value="ECO:0007669"/>
    <property type="project" value="TreeGrafter"/>
</dbReference>
<dbReference type="PANTHER" id="PTHR10088:SF4">
    <property type="entry name" value="GLUCOKINASE REGULATORY PROTEIN"/>
    <property type="match status" value="1"/>
</dbReference>
<dbReference type="CDD" id="cd05007">
    <property type="entry name" value="SIS_Etherase"/>
    <property type="match status" value="1"/>
</dbReference>
<dbReference type="Gene3D" id="1.10.8.1080">
    <property type="match status" value="1"/>
</dbReference>
<dbReference type="GO" id="GO:0009750">
    <property type="term" value="P:response to fructose"/>
    <property type="evidence" value="ECO:0007669"/>
    <property type="project" value="TreeGrafter"/>
</dbReference>
<dbReference type="GO" id="GO:0005829">
    <property type="term" value="C:cytosol"/>
    <property type="evidence" value="ECO:0007669"/>
    <property type="project" value="TreeGrafter"/>
</dbReference>
<accession>A0A2B7WX36</accession>
<dbReference type="InterPro" id="IPR005486">
    <property type="entry name" value="Glucokinase_regulatory_CS"/>
</dbReference>
<keyword evidence="9" id="KW-1185">Reference proteome</keyword>
<dbReference type="SUPFAM" id="SSF53697">
    <property type="entry name" value="SIS domain"/>
    <property type="match status" value="1"/>
</dbReference>
<evidence type="ECO:0000256" key="3">
    <source>
        <dbReference type="ARBA" id="ARBA00014974"/>
    </source>
</evidence>
<dbReference type="Proteomes" id="UP000223968">
    <property type="component" value="Unassembled WGS sequence"/>
</dbReference>
<evidence type="ECO:0000313" key="8">
    <source>
        <dbReference type="EMBL" id="PGH01137.1"/>
    </source>
</evidence>
<dbReference type="PANTHER" id="PTHR10088">
    <property type="entry name" value="GLUCOKINASE REGULATORY PROTEIN"/>
    <property type="match status" value="1"/>
</dbReference>
<sequence>MTLVDLSSLQTEGRNPRTTNIDQVSTLELCRLINDEDAAVVPAVKECLADIARAIDAMAERVRNGGRVIYVGAGTSGRLGVVDSSEIPPTFSASHGQFIALMAGGDAAMRVAQEGAEDNMNAAETDLGPLNLDSQLDSLIGIAASGRTPYVMGCLAYAKKRECVTIGVACCRPSAMEASGLVDCMISPVSGPEVVAGSTRMKAGTATKLVLNMLSTGVMIKIGKTYGNMMVDLKASNLKLQQRSRNIIKKLSGFSCPSTDEEIDDILRRCDGSVKLALATLAIGSTVDDARRQLEAAGGKLTEVLKHKSQQRFKTDGGNVTPPGNTPLVMYVDGGGTKCAAVVLGQDGKIGKGEAGPCNATDVGLDTSISSIKLAAQNALDSFSSSNDIAPCLNLQSADFVSVWVGIAGYDRPEVKARMDPSLSSLFNIPLESGKLKISNDIDVLASAASDGNVGDVSHKTTVVLIAGTGSVAMSYSRGDQDPKEEVIRIGRSGGWGHLLGDDGGGFCLGREAIRKALYELDALRIANLNSPLSNESVRSVTPLSKKILEHFNIPANSSDLHKSNLDLLSTVLADTGSNDSSPKSKISQVARLVLEHDPNCFMSNEIINTGISGLICTLSPLLHSSTMPSSLNPASTTLVLSGSLLSNENSRYRDALLGELTRNGINFGDVKVVKSPALTGANALARKVFGNSGFIC</sequence>
<dbReference type="GO" id="GO:0004857">
    <property type="term" value="F:enzyme inhibitor activity"/>
    <property type="evidence" value="ECO:0007669"/>
    <property type="project" value="TreeGrafter"/>
</dbReference>
<dbReference type="InterPro" id="IPR001347">
    <property type="entry name" value="SIS_dom"/>
</dbReference>
<dbReference type="PROSITE" id="PS01272">
    <property type="entry name" value="GCKR"/>
    <property type="match status" value="1"/>
</dbReference>
<evidence type="ECO:0000259" key="7">
    <source>
        <dbReference type="PROSITE" id="PS51464"/>
    </source>
</evidence>
<dbReference type="Gene3D" id="3.40.50.10490">
    <property type="entry name" value="Glucose-6-phosphate isomerase like protein, domain 1"/>
    <property type="match status" value="2"/>
</dbReference>
<comment type="similarity">
    <text evidence="1">Belongs to the eukaryotic-type N-acetylglucosamine kinase family.</text>
</comment>
<dbReference type="STRING" id="1447875.A0A2B7WX36"/>
<gene>
    <name evidence="8" type="ORF">AJ79_08008</name>
</gene>
<dbReference type="InterPro" id="IPR046348">
    <property type="entry name" value="SIS_dom_sf"/>
</dbReference>
<evidence type="ECO:0000256" key="1">
    <source>
        <dbReference type="ARBA" id="ARBA00006198"/>
    </source>
</evidence>
<protein>
    <recommendedName>
        <fullName evidence="3">N-acetyl-D-glucosamine kinase</fullName>
        <ecNumber evidence="2">2.7.1.59</ecNumber>
    </recommendedName>
    <alternativeName>
        <fullName evidence="6">GlcNAc kinase</fullName>
    </alternativeName>
</protein>
<feature type="domain" description="SIS" evidence="7">
    <location>
        <begin position="58"/>
        <end position="224"/>
    </location>
</feature>
<dbReference type="Pfam" id="PF22645">
    <property type="entry name" value="GKRP_SIS_N"/>
    <property type="match status" value="1"/>
</dbReference>
<keyword evidence="5" id="KW-0119">Carbohydrate metabolism</keyword>
<dbReference type="Gene3D" id="3.30.420.40">
    <property type="match status" value="2"/>
</dbReference>
<dbReference type="EMBL" id="PDNB01000176">
    <property type="protein sequence ID" value="PGH01137.1"/>
    <property type="molecule type" value="Genomic_DNA"/>
</dbReference>
<dbReference type="InterPro" id="IPR043129">
    <property type="entry name" value="ATPase_NBD"/>
</dbReference>
<dbReference type="EC" id="2.7.1.59" evidence="2"/>
<dbReference type="OrthoDB" id="311172at2759"/>
<dbReference type="GO" id="GO:0070095">
    <property type="term" value="F:fructose-6-phosphate binding"/>
    <property type="evidence" value="ECO:0007669"/>
    <property type="project" value="TreeGrafter"/>
</dbReference>
<dbReference type="FunFam" id="3.40.50.10490:FF:000014">
    <property type="entry name" value="N-acetylmuramic acid 6-phosphate etherase"/>
    <property type="match status" value="1"/>
</dbReference>
<evidence type="ECO:0000256" key="2">
    <source>
        <dbReference type="ARBA" id="ARBA00012122"/>
    </source>
</evidence>
<evidence type="ECO:0000313" key="9">
    <source>
        <dbReference type="Proteomes" id="UP000223968"/>
    </source>
</evidence>
<evidence type="ECO:0000256" key="5">
    <source>
        <dbReference type="ARBA" id="ARBA00023277"/>
    </source>
</evidence>
<dbReference type="NCBIfam" id="NF003915">
    <property type="entry name" value="PRK05441.1"/>
    <property type="match status" value="1"/>
</dbReference>
<proteinExistence type="inferred from homology"/>
<dbReference type="GO" id="GO:0016835">
    <property type="term" value="F:carbon-oxygen lyase activity"/>
    <property type="evidence" value="ECO:0007669"/>
    <property type="project" value="InterPro"/>
</dbReference>
<dbReference type="GO" id="GO:0005654">
    <property type="term" value="C:nucleoplasm"/>
    <property type="evidence" value="ECO:0007669"/>
    <property type="project" value="TreeGrafter"/>
</dbReference>
<dbReference type="GO" id="GO:0046348">
    <property type="term" value="P:amino sugar catabolic process"/>
    <property type="evidence" value="ECO:0007669"/>
    <property type="project" value="InterPro"/>
</dbReference>
<dbReference type="PROSITE" id="PS51464">
    <property type="entry name" value="SIS"/>
    <property type="match status" value="1"/>
</dbReference>
<evidence type="ECO:0000256" key="6">
    <source>
        <dbReference type="ARBA" id="ARBA00031123"/>
    </source>
</evidence>
<dbReference type="InterPro" id="IPR040190">
    <property type="entry name" value="MURQ/GCKR"/>
</dbReference>
<dbReference type="NCBIfam" id="NF009222">
    <property type="entry name" value="PRK12570.1"/>
    <property type="match status" value="1"/>
</dbReference>
<dbReference type="GO" id="GO:0042593">
    <property type="term" value="P:glucose homeostasis"/>
    <property type="evidence" value="ECO:0007669"/>
    <property type="project" value="TreeGrafter"/>
</dbReference>
<reference evidence="8 9" key="1">
    <citation type="submission" date="2017-10" db="EMBL/GenBank/DDBJ databases">
        <title>Comparative genomics in systemic dimorphic fungi from Ajellomycetaceae.</title>
        <authorList>
            <person name="Munoz J.F."/>
            <person name="Mcewen J.G."/>
            <person name="Clay O.K."/>
            <person name="Cuomo C.A."/>
        </authorList>
    </citation>
    <scope>NUCLEOTIDE SEQUENCE [LARGE SCALE GENOMIC DNA]</scope>
    <source>
        <strain evidence="8 9">UAMH5409</strain>
    </source>
</reference>
<dbReference type="InterPro" id="IPR002731">
    <property type="entry name" value="ATPase_BadF"/>
</dbReference>
<dbReference type="NCBIfam" id="TIGR00274">
    <property type="entry name" value="N-acetylmuramic acid 6-phosphate etherase"/>
    <property type="match status" value="1"/>
</dbReference>
<dbReference type="Pfam" id="PF01869">
    <property type="entry name" value="BcrAD_BadFG"/>
    <property type="match status" value="1"/>
</dbReference>
<dbReference type="GO" id="GO:0030246">
    <property type="term" value="F:carbohydrate binding"/>
    <property type="evidence" value="ECO:0007669"/>
    <property type="project" value="TreeGrafter"/>
</dbReference>
<dbReference type="InterPro" id="IPR005488">
    <property type="entry name" value="Etherase_MurQ"/>
</dbReference>
<keyword evidence="4" id="KW-0456">Lyase</keyword>
<dbReference type="AlphaFoldDB" id="A0A2B7WX36"/>
<comment type="caution">
    <text evidence="8">The sequence shown here is derived from an EMBL/GenBank/DDBJ whole genome shotgun (WGS) entry which is preliminary data.</text>
</comment>
<organism evidence="8 9">
    <name type="scientific">Helicocarpus griseus UAMH5409</name>
    <dbReference type="NCBI Taxonomy" id="1447875"/>
    <lineage>
        <taxon>Eukaryota</taxon>
        <taxon>Fungi</taxon>
        <taxon>Dikarya</taxon>
        <taxon>Ascomycota</taxon>
        <taxon>Pezizomycotina</taxon>
        <taxon>Eurotiomycetes</taxon>
        <taxon>Eurotiomycetidae</taxon>
        <taxon>Onygenales</taxon>
        <taxon>Ajellomycetaceae</taxon>
        <taxon>Helicocarpus</taxon>
    </lineage>
</organism>